<comment type="caution">
    <text evidence="2">The sequence shown here is derived from an EMBL/GenBank/DDBJ whole genome shotgun (WGS) entry which is preliminary data.</text>
</comment>
<keyword evidence="3" id="KW-1185">Reference proteome</keyword>
<dbReference type="Proteomes" id="UP001174934">
    <property type="component" value="Unassembled WGS sequence"/>
</dbReference>
<evidence type="ECO:0000313" key="3">
    <source>
        <dbReference type="Proteomes" id="UP001174934"/>
    </source>
</evidence>
<accession>A0AA39WIL5</accession>
<evidence type="ECO:0000256" key="1">
    <source>
        <dbReference type="SAM" id="MobiDB-lite"/>
    </source>
</evidence>
<feature type="region of interest" description="Disordered" evidence="1">
    <location>
        <begin position="143"/>
        <end position="162"/>
    </location>
</feature>
<name>A0AA39WIL5_9PEZI</name>
<feature type="compositionally biased region" description="Basic and acidic residues" evidence="1">
    <location>
        <begin position="144"/>
        <end position="155"/>
    </location>
</feature>
<feature type="compositionally biased region" description="Low complexity" evidence="1">
    <location>
        <begin position="117"/>
        <end position="134"/>
    </location>
</feature>
<dbReference type="AlphaFoldDB" id="A0AA39WIL5"/>
<organism evidence="2 3">
    <name type="scientific">Bombardia bombarda</name>
    <dbReference type="NCBI Taxonomy" id="252184"/>
    <lineage>
        <taxon>Eukaryota</taxon>
        <taxon>Fungi</taxon>
        <taxon>Dikarya</taxon>
        <taxon>Ascomycota</taxon>
        <taxon>Pezizomycotina</taxon>
        <taxon>Sordariomycetes</taxon>
        <taxon>Sordariomycetidae</taxon>
        <taxon>Sordariales</taxon>
        <taxon>Lasiosphaeriaceae</taxon>
        <taxon>Bombardia</taxon>
    </lineage>
</organism>
<protein>
    <submittedName>
        <fullName evidence="2">Uncharacterized protein</fullName>
    </submittedName>
</protein>
<feature type="region of interest" description="Disordered" evidence="1">
    <location>
        <begin position="1"/>
        <end position="138"/>
    </location>
</feature>
<sequence length="178" mass="19129">MADETPGRRPPSPSKEVIMRTMSHSGGSSDEEDNNNNKGSNTSRSSHSTPATIKKNWATELQRAVRSEDASASAAIADSDEDSDEGSIRQPPTPCHHREQKAPEEGTYLEVLRRHPTASSSSTVATTSRASTETLYTPAAAQHALERKAKEDEQHAAGGPAQAIANLRAHGVDAWQFD</sequence>
<evidence type="ECO:0000313" key="2">
    <source>
        <dbReference type="EMBL" id="KAK0616089.1"/>
    </source>
</evidence>
<proteinExistence type="predicted"/>
<dbReference type="EMBL" id="JAULSR010000006">
    <property type="protein sequence ID" value="KAK0616089.1"/>
    <property type="molecule type" value="Genomic_DNA"/>
</dbReference>
<reference evidence="2" key="1">
    <citation type="submission" date="2023-06" db="EMBL/GenBank/DDBJ databases">
        <title>Genome-scale phylogeny and comparative genomics of the fungal order Sordariales.</title>
        <authorList>
            <consortium name="Lawrence Berkeley National Laboratory"/>
            <person name="Hensen N."/>
            <person name="Bonometti L."/>
            <person name="Westerberg I."/>
            <person name="Brannstrom I.O."/>
            <person name="Guillou S."/>
            <person name="Cros-Aarteil S."/>
            <person name="Calhoun S."/>
            <person name="Haridas S."/>
            <person name="Kuo A."/>
            <person name="Mondo S."/>
            <person name="Pangilinan J."/>
            <person name="Riley R."/>
            <person name="LaButti K."/>
            <person name="Andreopoulos B."/>
            <person name="Lipzen A."/>
            <person name="Chen C."/>
            <person name="Yanf M."/>
            <person name="Daum C."/>
            <person name="Ng V."/>
            <person name="Clum A."/>
            <person name="Steindorff A."/>
            <person name="Ohm R."/>
            <person name="Martin F."/>
            <person name="Silar P."/>
            <person name="Natvig D."/>
            <person name="Lalanne C."/>
            <person name="Gautier V."/>
            <person name="Ament-velasquez S.L."/>
            <person name="Kruys A."/>
            <person name="Hutchinson M.I."/>
            <person name="Powell A.J."/>
            <person name="Barry K."/>
            <person name="Miller A.N."/>
            <person name="Grigoriev I.V."/>
            <person name="Debuchy R."/>
            <person name="Gladieux P."/>
            <person name="Thoren M.H."/>
            <person name="Johannesson H."/>
        </authorList>
    </citation>
    <scope>NUCLEOTIDE SEQUENCE</scope>
    <source>
        <strain evidence="2">SMH3391-2</strain>
    </source>
</reference>
<gene>
    <name evidence="2" type="ORF">B0T17DRAFT_619654</name>
</gene>
<feature type="compositionally biased region" description="Polar residues" evidence="1">
    <location>
        <begin position="36"/>
        <end position="51"/>
    </location>
</feature>